<dbReference type="PANTHER" id="PTHR47926:SF414">
    <property type="entry name" value="PENTATRICOPEPTIDE REPEAT-CONTAINING PROTEIN DOT4, CHLOROPLASTIC-LIKE"/>
    <property type="match status" value="1"/>
</dbReference>
<dbReference type="EMBL" id="JADCNL010000011">
    <property type="protein sequence ID" value="KAG0461465.1"/>
    <property type="molecule type" value="Genomic_DNA"/>
</dbReference>
<dbReference type="Pfam" id="PF20431">
    <property type="entry name" value="E_motif"/>
    <property type="match status" value="1"/>
</dbReference>
<name>A0A835PW58_VANPL</name>
<proteinExistence type="inferred from homology"/>
<dbReference type="Pfam" id="PF14432">
    <property type="entry name" value="DYW_deaminase"/>
    <property type="match status" value="1"/>
</dbReference>
<evidence type="ECO:0000313" key="6">
    <source>
        <dbReference type="EMBL" id="KAG0462910.1"/>
    </source>
</evidence>
<dbReference type="InterPro" id="IPR046848">
    <property type="entry name" value="E_motif"/>
</dbReference>
<dbReference type="Pfam" id="PF12854">
    <property type="entry name" value="PPR_1"/>
    <property type="match status" value="1"/>
</dbReference>
<dbReference type="Pfam" id="PF20430">
    <property type="entry name" value="Eplus_motif"/>
    <property type="match status" value="1"/>
</dbReference>
<evidence type="ECO:0000256" key="1">
    <source>
        <dbReference type="ARBA" id="ARBA00006643"/>
    </source>
</evidence>
<dbReference type="NCBIfam" id="TIGR00756">
    <property type="entry name" value="PPR"/>
    <property type="match status" value="5"/>
</dbReference>
<dbReference type="Pfam" id="PF01535">
    <property type="entry name" value="PPR"/>
    <property type="match status" value="5"/>
</dbReference>
<dbReference type="InterPro" id="IPR032867">
    <property type="entry name" value="DYW_dom"/>
</dbReference>
<dbReference type="GO" id="GO:0008270">
    <property type="term" value="F:zinc ion binding"/>
    <property type="evidence" value="ECO:0007669"/>
    <property type="project" value="InterPro"/>
</dbReference>
<evidence type="ECO:0000313" key="7">
    <source>
        <dbReference type="Proteomes" id="UP000636800"/>
    </source>
</evidence>
<comment type="similarity">
    <text evidence="1">Belongs to the PPR family. PCMP-H subfamily.</text>
</comment>
<feature type="domain" description="DYW" evidence="4">
    <location>
        <begin position="563"/>
        <end position="655"/>
    </location>
</feature>
<feature type="repeat" description="PPR" evidence="3">
    <location>
        <begin position="247"/>
        <end position="281"/>
    </location>
</feature>
<dbReference type="InterPro" id="IPR011990">
    <property type="entry name" value="TPR-like_helical_dom_sf"/>
</dbReference>
<dbReference type="InterPro" id="IPR002885">
    <property type="entry name" value="PPR_rpt"/>
</dbReference>
<dbReference type="InterPro" id="IPR046960">
    <property type="entry name" value="PPR_At4g14850-like_plant"/>
</dbReference>
<evidence type="ECO:0000256" key="3">
    <source>
        <dbReference type="PROSITE-ProRule" id="PRU00708"/>
    </source>
</evidence>
<feature type="repeat" description="PPR" evidence="3">
    <location>
        <begin position="348"/>
        <end position="382"/>
    </location>
</feature>
<dbReference type="Gene3D" id="1.25.40.10">
    <property type="entry name" value="Tetratricopeptide repeat domain"/>
    <property type="match status" value="4"/>
</dbReference>
<protein>
    <recommendedName>
        <fullName evidence="4">DYW domain-containing protein</fullName>
    </recommendedName>
</protein>
<dbReference type="Pfam" id="PF13041">
    <property type="entry name" value="PPR_2"/>
    <property type="match status" value="2"/>
</dbReference>
<accession>A0A835PW58</accession>
<dbReference type="FunFam" id="1.25.40.10:FF:000436">
    <property type="entry name" value="Pentatricopeptide repeat-containing protein At5g39350 family"/>
    <property type="match status" value="1"/>
</dbReference>
<dbReference type="GO" id="GO:0003723">
    <property type="term" value="F:RNA binding"/>
    <property type="evidence" value="ECO:0007669"/>
    <property type="project" value="InterPro"/>
</dbReference>
<dbReference type="GO" id="GO:0009451">
    <property type="term" value="P:RNA modification"/>
    <property type="evidence" value="ECO:0007669"/>
    <property type="project" value="InterPro"/>
</dbReference>
<feature type="repeat" description="PPR" evidence="3">
    <location>
        <begin position="79"/>
        <end position="113"/>
    </location>
</feature>
<dbReference type="EMBL" id="JADCNM010000011">
    <property type="protein sequence ID" value="KAG0462910.1"/>
    <property type="molecule type" value="Genomic_DNA"/>
</dbReference>
<evidence type="ECO:0000313" key="5">
    <source>
        <dbReference type="EMBL" id="KAG0461465.1"/>
    </source>
</evidence>
<dbReference type="InterPro" id="IPR046849">
    <property type="entry name" value="E2_motif"/>
</dbReference>
<reference evidence="7 8" key="1">
    <citation type="journal article" date="2020" name="Nat. Food">
        <title>A phased Vanilla planifolia genome enables genetic improvement of flavour and production.</title>
        <authorList>
            <person name="Hasing T."/>
            <person name="Tang H."/>
            <person name="Brym M."/>
            <person name="Khazi F."/>
            <person name="Huang T."/>
            <person name="Chambers A.H."/>
        </authorList>
    </citation>
    <scope>NUCLEOTIDE SEQUENCE [LARGE SCALE GENOMIC DNA]</scope>
    <source>
        <tissue evidence="5">Leaf</tissue>
    </source>
</reference>
<dbReference type="PROSITE" id="PS51375">
    <property type="entry name" value="PPR"/>
    <property type="match status" value="4"/>
</dbReference>
<evidence type="ECO:0000259" key="4">
    <source>
        <dbReference type="Pfam" id="PF14432"/>
    </source>
</evidence>
<feature type="repeat" description="PPR" evidence="3">
    <location>
        <begin position="141"/>
        <end position="171"/>
    </location>
</feature>
<keyword evidence="2" id="KW-0677">Repeat</keyword>
<organism evidence="5 7">
    <name type="scientific">Vanilla planifolia</name>
    <name type="common">Vanilla</name>
    <dbReference type="NCBI Taxonomy" id="51239"/>
    <lineage>
        <taxon>Eukaryota</taxon>
        <taxon>Viridiplantae</taxon>
        <taxon>Streptophyta</taxon>
        <taxon>Embryophyta</taxon>
        <taxon>Tracheophyta</taxon>
        <taxon>Spermatophyta</taxon>
        <taxon>Magnoliopsida</taxon>
        <taxon>Liliopsida</taxon>
        <taxon>Asparagales</taxon>
        <taxon>Orchidaceae</taxon>
        <taxon>Vanilloideae</taxon>
        <taxon>Vanilleae</taxon>
        <taxon>Vanilla</taxon>
    </lineage>
</organism>
<sequence>MISGCRPQAQNLTCLTRALLATTPTSPPPSFVLEANIDVYALCRQRRFHEAFDRGLHLRSLDAARCLHSHLVSSHSNIPTTLFNRLIDLYCKCGRLPDAYRVFSEMPHKDTCSFNTLMAGYSAVGNIAEARRLFDEIPVRDHFSWSSIIACYTRHGSPFESLDLYRRMHQEMRGGFLNCSNKFTASSALAASTAILSYRHGREIHCHIVRAGFESDAVVWSALADMYSKCGSIKHARQVFDLSSDRDVVSWTAMIGRYCDAGMRKEGLKLFSRMMQMGVLPNDFTYACVLDACSELAAEGLGRQVHNHMIRVGFDPSSFAASTILHMYSKCGNIEKAKLIFERMPLPDLVSWTSLISGLAQNGHPTEALHYYELLLESGMKPDHVTFVGVLSACAHGGLIDKGLAIFHSIKEKFKLKHTSDQYSCIVDLLSRAGRFQEVEEIINEMTMKPDKFLWASLLGGCRIHKNINMAKQAAEALLEIEPENAATYVTFANIYASAGMWDEVELIRQTMDHKGVVKKPGSSWIEIRGKVHMFLVGDASHPDAKKIYALLEKLQIKMKELGYVPDMNYVLHDVDEEQKEHTLSYHSEKLAVAFGIIATPSGTIIKVFKNLRICGDCHTAFKFISRIMERMIIVRDSNRFHKFRYGICTCGDYW</sequence>
<dbReference type="FunFam" id="1.25.40.10:FF:002148">
    <property type="entry name" value="Pentatricopeptide repeat-containing protein At2g29760, chloroplastic"/>
    <property type="match status" value="1"/>
</dbReference>
<dbReference type="AlphaFoldDB" id="A0A835PW58"/>
<comment type="caution">
    <text evidence="5">The sequence shown here is derived from an EMBL/GenBank/DDBJ whole genome shotgun (WGS) entry which is preliminary data.</text>
</comment>
<evidence type="ECO:0000313" key="8">
    <source>
        <dbReference type="Proteomes" id="UP000639772"/>
    </source>
</evidence>
<dbReference type="Proteomes" id="UP000636800">
    <property type="component" value="Chromosome 11"/>
</dbReference>
<dbReference type="OrthoDB" id="185373at2759"/>
<gene>
    <name evidence="6" type="ORF">HPP92_021386</name>
    <name evidence="5" type="ORF">HPP92_021762</name>
</gene>
<dbReference type="Proteomes" id="UP000639772">
    <property type="component" value="Chromosome 11"/>
</dbReference>
<keyword evidence="7" id="KW-1185">Reference proteome</keyword>
<dbReference type="SUPFAM" id="SSF48452">
    <property type="entry name" value="TPR-like"/>
    <property type="match status" value="1"/>
</dbReference>
<evidence type="ECO:0000256" key="2">
    <source>
        <dbReference type="ARBA" id="ARBA00022737"/>
    </source>
</evidence>
<dbReference type="PANTHER" id="PTHR47926">
    <property type="entry name" value="PENTATRICOPEPTIDE REPEAT-CONTAINING PROTEIN"/>
    <property type="match status" value="1"/>
</dbReference>